<feature type="signal peptide" evidence="1">
    <location>
        <begin position="1"/>
        <end position="22"/>
    </location>
</feature>
<dbReference type="KEGG" id="kim:G3T16_11020"/>
<feature type="chain" id="PRO_5025556921" evidence="1">
    <location>
        <begin position="23"/>
        <end position="166"/>
    </location>
</feature>
<evidence type="ECO:0000313" key="3">
    <source>
        <dbReference type="EMBL" id="QIB65870.1"/>
    </source>
</evidence>
<evidence type="ECO:0000313" key="4">
    <source>
        <dbReference type="Proteomes" id="UP000477680"/>
    </source>
</evidence>
<feature type="domain" description="SnoaL-like" evidence="2">
    <location>
        <begin position="43"/>
        <end position="137"/>
    </location>
</feature>
<dbReference type="RefSeq" id="WP_163495311.1">
    <property type="nucleotide sequence ID" value="NZ_CP048711.1"/>
</dbReference>
<dbReference type="InterPro" id="IPR032710">
    <property type="entry name" value="NTF2-like_dom_sf"/>
</dbReference>
<organism evidence="3 4">
    <name type="scientific">Kineobactrum salinum</name>
    <dbReference type="NCBI Taxonomy" id="2708301"/>
    <lineage>
        <taxon>Bacteria</taxon>
        <taxon>Pseudomonadati</taxon>
        <taxon>Pseudomonadota</taxon>
        <taxon>Gammaproteobacteria</taxon>
        <taxon>Cellvibrionales</taxon>
        <taxon>Halieaceae</taxon>
        <taxon>Kineobactrum</taxon>
    </lineage>
</organism>
<dbReference type="SUPFAM" id="SSF54427">
    <property type="entry name" value="NTF2-like"/>
    <property type="match status" value="1"/>
</dbReference>
<keyword evidence="1" id="KW-0732">Signal</keyword>
<keyword evidence="4" id="KW-1185">Reference proteome</keyword>
<protein>
    <submittedName>
        <fullName evidence="3">Nuclear transport factor 2 family protein</fullName>
    </submittedName>
</protein>
<dbReference type="InterPro" id="IPR037401">
    <property type="entry name" value="SnoaL-like"/>
</dbReference>
<dbReference type="Proteomes" id="UP000477680">
    <property type="component" value="Chromosome"/>
</dbReference>
<dbReference type="Pfam" id="PF12680">
    <property type="entry name" value="SnoaL_2"/>
    <property type="match status" value="1"/>
</dbReference>
<evidence type="ECO:0000259" key="2">
    <source>
        <dbReference type="Pfam" id="PF12680"/>
    </source>
</evidence>
<gene>
    <name evidence="3" type="ORF">G3T16_11020</name>
</gene>
<name>A0A6C0U194_9GAMM</name>
<dbReference type="AlphaFoldDB" id="A0A6C0U194"/>
<sequence>MKPVLAWVVPVLLVTALCVAPAAGSEPAEKLSRLEQQVIEAEQRFAASMAARDFAAFQSFLAEEAVFFSGATVLHGKVAVAQEWGTYFEGEKPPFSWCPARVVVLASGTLAHSSGPVLNPEGECVATFNTIWRRRGEQRWEVVFDKGEPGCAAGSRCLEPQANRFP</sequence>
<dbReference type="Gene3D" id="3.10.450.50">
    <property type="match status" value="1"/>
</dbReference>
<dbReference type="EMBL" id="CP048711">
    <property type="protein sequence ID" value="QIB65870.1"/>
    <property type="molecule type" value="Genomic_DNA"/>
</dbReference>
<reference evidence="3 4" key="1">
    <citation type="submission" date="2020-02" db="EMBL/GenBank/DDBJ databases">
        <title>Genome sequencing for Kineobactrum sp. M2.</title>
        <authorList>
            <person name="Park S.-J."/>
        </authorList>
    </citation>
    <scope>NUCLEOTIDE SEQUENCE [LARGE SCALE GENOMIC DNA]</scope>
    <source>
        <strain evidence="3 4">M2</strain>
    </source>
</reference>
<proteinExistence type="predicted"/>
<accession>A0A6C0U194</accession>
<evidence type="ECO:0000256" key="1">
    <source>
        <dbReference type="SAM" id="SignalP"/>
    </source>
</evidence>